<dbReference type="PRINTS" id="PR00465">
    <property type="entry name" value="EP450IV"/>
</dbReference>
<dbReference type="PANTHER" id="PTHR46206">
    <property type="entry name" value="CYTOCHROME P450"/>
    <property type="match status" value="1"/>
</dbReference>
<keyword evidence="4 7" id="KW-0560">Oxidoreductase</keyword>
<reference evidence="8 9" key="1">
    <citation type="journal article" date="2010" name="Proc. Natl. Acad. Sci. U.S.A.">
        <title>Insights into evolution of multicellular fungi from the assembled chromosomes of the mushroom Coprinopsis cinerea (Coprinus cinereus).</title>
        <authorList>
            <person name="Stajich J.E."/>
            <person name="Wilke S.K."/>
            <person name="Ahren D."/>
            <person name="Au C.H."/>
            <person name="Birren B.W."/>
            <person name="Borodovsky M."/>
            <person name="Burns C."/>
            <person name="Canback B."/>
            <person name="Casselton L.A."/>
            <person name="Cheng C.K."/>
            <person name="Deng J."/>
            <person name="Dietrich F.S."/>
            <person name="Fargo D.C."/>
            <person name="Farman M.L."/>
            <person name="Gathman A.C."/>
            <person name="Goldberg J."/>
            <person name="Guigo R."/>
            <person name="Hoegger P.J."/>
            <person name="Hooker J.B."/>
            <person name="Huggins A."/>
            <person name="James T.Y."/>
            <person name="Kamada T."/>
            <person name="Kilaru S."/>
            <person name="Kodira C."/>
            <person name="Kues U."/>
            <person name="Kupfer D."/>
            <person name="Kwan H.S."/>
            <person name="Lomsadze A."/>
            <person name="Li W."/>
            <person name="Lilly W.W."/>
            <person name="Ma L.J."/>
            <person name="Mackey A.J."/>
            <person name="Manning G."/>
            <person name="Martin F."/>
            <person name="Muraguchi H."/>
            <person name="Natvig D.O."/>
            <person name="Palmerini H."/>
            <person name="Ramesh M.A."/>
            <person name="Rehmeyer C.J."/>
            <person name="Roe B.A."/>
            <person name="Shenoy N."/>
            <person name="Stanke M."/>
            <person name="Ter-Hovhannisyan V."/>
            <person name="Tunlid A."/>
            <person name="Velagapudi R."/>
            <person name="Vision T.J."/>
            <person name="Zeng Q."/>
            <person name="Zolan M.E."/>
            <person name="Pukkila P.J."/>
        </authorList>
    </citation>
    <scope>NUCLEOTIDE SEQUENCE [LARGE SCALE GENOMIC DNA]</scope>
    <source>
        <strain evidence="9">Okayama-7 / 130 / ATCC MYA-4618 / FGSC 9003</strain>
    </source>
</reference>
<keyword evidence="6 7" id="KW-0349">Heme</keyword>
<gene>
    <name evidence="8" type="ORF">CC1G_12756</name>
</gene>
<dbReference type="STRING" id="240176.A8PBW0"/>
<evidence type="ECO:0000256" key="3">
    <source>
        <dbReference type="ARBA" id="ARBA00022723"/>
    </source>
</evidence>
<dbReference type="InterPro" id="IPR001128">
    <property type="entry name" value="Cyt_P450"/>
</dbReference>
<evidence type="ECO:0000256" key="7">
    <source>
        <dbReference type="RuleBase" id="RU000461"/>
    </source>
</evidence>
<dbReference type="KEGG" id="cci:CC1G_12756"/>
<keyword evidence="7" id="KW-0503">Monooxygenase</keyword>
<keyword evidence="3 6" id="KW-0479">Metal-binding</keyword>
<dbReference type="VEuPathDB" id="FungiDB:CC1G_12756"/>
<comment type="similarity">
    <text evidence="2 7">Belongs to the cytochrome P450 family.</text>
</comment>
<protein>
    <submittedName>
        <fullName evidence="8">Cytochrome P450</fullName>
    </submittedName>
</protein>
<dbReference type="Proteomes" id="UP000001861">
    <property type="component" value="Unassembled WGS sequence"/>
</dbReference>
<dbReference type="eggNOG" id="KOG0684">
    <property type="taxonomic scope" value="Eukaryota"/>
</dbReference>
<dbReference type="PROSITE" id="PS00086">
    <property type="entry name" value="CYTOCHROME_P450"/>
    <property type="match status" value="1"/>
</dbReference>
<dbReference type="EMBL" id="AACS02000004">
    <property type="protein sequence ID" value="EAU81537.2"/>
    <property type="molecule type" value="Genomic_DNA"/>
</dbReference>
<comment type="cofactor">
    <cofactor evidence="1 6">
        <name>heme</name>
        <dbReference type="ChEBI" id="CHEBI:30413"/>
    </cofactor>
</comment>
<dbReference type="InParanoid" id="A8PBW0"/>
<dbReference type="RefSeq" id="XP_001840279.2">
    <property type="nucleotide sequence ID" value="XM_001840227.2"/>
</dbReference>
<feature type="binding site" description="axial binding residue" evidence="6">
    <location>
        <position position="241"/>
    </location>
    <ligand>
        <name>heme</name>
        <dbReference type="ChEBI" id="CHEBI:30413"/>
    </ligand>
    <ligandPart>
        <name>Fe</name>
        <dbReference type="ChEBI" id="CHEBI:18248"/>
    </ligandPart>
</feature>
<dbReference type="GO" id="GO:0004497">
    <property type="term" value="F:monooxygenase activity"/>
    <property type="evidence" value="ECO:0007669"/>
    <property type="project" value="UniProtKB-KW"/>
</dbReference>
<accession>A8PBW0</accession>
<organism evidence="8 9">
    <name type="scientific">Coprinopsis cinerea (strain Okayama-7 / 130 / ATCC MYA-4618 / FGSC 9003)</name>
    <name type="common">Inky cap fungus</name>
    <name type="synonym">Hormographiella aspergillata</name>
    <dbReference type="NCBI Taxonomy" id="240176"/>
    <lineage>
        <taxon>Eukaryota</taxon>
        <taxon>Fungi</taxon>
        <taxon>Dikarya</taxon>
        <taxon>Basidiomycota</taxon>
        <taxon>Agaricomycotina</taxon>
        <taxon>Agaricomycetes</taxon>
        <taxon>Agaricomycetidae</taxon>
        <taxon>Agaricales</taxon>
        <taxon>Agaricineae</taxon>
        <taxon>Psathyrellaceae</taxon>
        <taxon>Coprinopsis</taxon>
    </lineage>
</organism>
<dbReference type="OrthoDB" id="3248974at2759"/>
<dbReference type="Pfam" id="PF00067">
    <property type="entry name" value="p450"/>
    <property type="match status" value="1"/>
</dbReference>
<dbReference type="GeneID" id="6016910"/>
<name>A8PBW0_COPC7</name>
<dbReference type="InterPro" id="IPR002403">
    <property type="entry name" value="Cyt_P450_E_grp-IV"/>
</dbReference>
<dbReference type="AlphaFoldDB" id="A8PBW0"/>
<dbReference type="GO" id="GO:0005506">
    <property type="term" value="F:iron ion binding"/>
    <property type="evidence" value="ECO:0007669"/>
    <property type="project" value="InterPro"/>
</dbReference>
<sequence length="305" mass="34722">MPNHLSGLRSLLEAKKFYIAAMSQNDKQMAKRRRTIRKVMRLREGCAKNKDETIMEQESVRMSQEAGLYRLFTTRRELEEEYGKDWEGKPKQLGPYHAYHQSQHGCYSYHISYVEPLSCLTWLRAKSIWSLFGWKSKKLLGRMDGRRSPWPGCTSLIAFIKESSRTSGLTTCFRVAVASAPLHNDPEIYPEPTTFKGFRFVEGSERDQLKGEGAVEDGLSRQTMVALSPSFLHFGAGRHACPGRFFAVNEVKAILAYILMTYDMKLPGKSTTPPAARWIADAQSGSRCISFGRRAIRCIRHGKVR</sequence>
<dbReference type="GO" id="GO:0020037">
    <property type="term" value="F:heme binding"/>
    <property type="evidence" value="ECO:0007669"/>
    <property type="project" value="InterPro"/>
</dbReference>
<evidence type="ECO:0000256" key="6">
    <source>
        <dbReference type="PIRSR" id="PIRSR602403-1"/>
    </source>
</evidence>
<dbReference type="InterPro" id="IPR017972">
    <property type="entry name" value="Cyt_P450_CS"/>
</dbReference>
<keyword evidence="9" id="KW-1185">Reference proteome</keyword>
<evidence type="ECO:0000256" key="4">
    <source>
        <dbReference type="ARBA" id="ARBA00023002"/>
    </source>
</evidence>
<dbReference type="SUPFAM" id="SSF48264">
    <property type="entry name" value="Cytochrome P450"/>
    <property type="match status" value="1"/>
</dbReference>
<dbReference type="Gene3D" id="1.10.630.10">
    <property type="entry name" value="Cytochrome P450"/>
    <property type="match status" value="1"/>
</dbReference>
<dbReference type="GO" id="GO:0016705">
    <property type="term" value="F:oxidoreductase activity, acting on paired donors, with incorporation or reduction of molecular oxygen"/>
    <property type="evidence" value="ECO:0007669"/>
    <property type="project" value="InterPro"/>
</dbReference>
<dbReference type="PANTHER" id="PTHR46206:SF7">
    <property type="entry name" value="P450, PUTATIVE (EUROFUNG)-RELATED"/>
    <property type="match status" value="1"/>
</dbReference>
<evidence type="ECO:0000313" key="8">
    <source>
        <dbReference type="EMBL" id="EAU81537.2"/>
    </source>
</evidence>
<keyword evidence="5 6" id="KW-0408">Iron</keyword>
<evidence type="ECO:0000256" key="2">
    <source>
        <dbReference type="ARBA" id="ARBA00010617"/>
    </source>
</evidence>
<evidence type="ECO:0000256" key="5">
    <source>
        <dbReference type="ARBA" id="ARBA00023004"/>
    </source>
</evidence>
<evidence type="ECO:0000313" key="9">
    <source>
        <dbReference type="Proteomes" id="UP000001861"/>
    </source>
</evidence>
<proteinExistence type="inferred from homology"/>
<dbReference type="HOGENOM" id="CLU_912204_0_0_1"/>
<dbReference type="InterPro" id="IPR036396">
    <property type="entry name" value="Cyt_P450_sf"/>
</dbReference>
<comment type="caution">
    <text evidence="8">The sequence shown here is derived from an EMBL/GenBank/DDBJ whole genome shotgun (WGS) entry which is preliminary data.</text>
</comment>
<evidence type="ECO:0000256" key="1">
    <source>
        <dbReference type="ARBA" id="ARBA00001971"/>
    </source>
</evidence>